<feature type="region of interest" description="Disordered" evidence="1">
    <location>
        <begin position="1"/>
        <end position="52"/>
    </location>
</feature>
<organism evidence="2 3">
    <name type="scientific">Eschrichtius robustus</name>
    <name type="common">California gray whale</name>
    <name type="synonym">Eschrichtius gibbosus</name>
    <dbReference type="NCBI Taxonomy" id="9764"/>
    <lineage>
        <taxon>Eukaryota</taxon>
        <taxon>Metazoa</taxon>
        <taxon>Chordata</taxon>
        <taxon>Craniata</taxon>
        <taxon>Vertebrata</taxon>
        <taxon>Euteleostomi</taxon>
        <taxon>Mammalia</taxon>
        <taxon>Eutheria</taxon>
        <taxon>Laurasiatheria</taxon>
        <taxon>Artiodactyla</taxon>
        <taxon>Whippomorpha</taxon>
        <taxon>Cetacea</taxon>
        <taxon>Mysticeti</taxon>
        <taxon>Eschrichtiidae</taxon>
        <taxon>Eschrichtius</taxon>
    </lineage>
</organism>
<dbReference type="Proteomes" id="UP001159641">
    <property type="component" value="Unassembled WGS sequence"/>
</dbReference>
<keyword evidence="3" id="KW-1185">Reference proteome</keyword>
<sequence>MSTPQHASGPWSEMHPPPGVPLKTGSVRVTLDPGQTPGSSTASGVPPATSKGGTLEWHVRLLSLPLQYFFPEAAPPSPVLPLTPLLPVSQEPAVFSPHQNVSSLNAGTPQCSKSKATAHD</sequence>
<evidence type="ECO:0000313" key="2">
    <source>
        <dbReference type="EMBL" id="KAJ8788427.1"/>
    </source>
</evidence>
<dbReference type="EMBL" id="JAIQCJ010001608">
    <property type="protein sequence ID" value="KAJ8788427.1"/>
    <property type="molecule type" value="Genomic_DNA"/>
</dbReference>
<comment type="caution">
    <text evidence="2">The sequence shown here is derived from an EMBL/GenBank/DDBJ whole genome shotgun (WGS) entry which is preliminary data.</text>
</comment>
<proteinExistence type="predicted"/>
<reference evidence="2 3" key="1">
    <citation type="submission" date="2022-11" db="EMBL/GenBank/DDBJ databases">
        <title>Whole genome sequence of Eschrichtius robustus ER-17-0199.</title>
        <authorList>
            <person name="Bruniche-Olsen A."/>
            <person name="Black A.N."/>
            <person name="Fields C.J."/>
            <person name="Walden K."/>
            <person name="Dewoody J.A."/>
        </authorList>
    </citation>
    <scope>NUCLEOTIDE SEQUENCE [LARGE SCALE GENOMIC DNA]</scope>
    <source>
        <strain evidence="2">ER-17-0199</strain>
        <tissue evidence="2">Blubber</tissue>
    </source>
</reference>
<accession>A0AB34HAH5</accession>
<name>A0AB34HAH5_ESCRO</name>
<protein>
    <submittedName>
        <fullName evidence="2">Uncharacterized protein</fullName>
    </submittedName>
</protein>
<evidence type="ECO:0000313" key="3">
    <source>
        <dbReference type="Proteomes" id="UP001159641"/>
    </source>
</evidence>
<evidence type="ECO:0000256" key="1">
    <source>
        <dbReference type="SAM" id="MobiDB-lite"/>
    </source>
</evidence>
<feature type="region of interest" description="Disordered" evidence="1">
    <location>
        <begin position="98"/>
        <end position="120"/>
    </location>
</feature>
<gene>
    <name evidence="2" type="ORF">J1605_022485</name>
</gene>
<dbReference type="AlphaFoldDB" id="A0AB34HAH5"/>